<accession>A0A520KR75</accession>
<feature type="domain" description="HAMP" evidence="2">
    <location>
        <begin position="111"/>
        <end position="164"/>
    </location>
</feature>
<proteinExistence type="predicted"/>
<evidence type="ECO:0000313" key="4">
    <source>
        <dbReference type="Proteomes" id="UP000317158"/>
    </source>
</evidence>
<dbReference type="SMART" id="SM00304">
    <property type="entry name" value="HAMP"/>
    <property type="match status" value="1"/>
</dbReference>
<protein>
    <submittedName>
        <fullName evidence="3">HAMP domain-containing protein</fullName>
    </submittedName>
</protein>
<dbReference type="CDD" id="cd06225">
    <property type="entry name" value="HAMP"/>
    <property type="match status" value="1"/>
</dbReference>
<dbReference type="PROSITE" id="PS50885">
    <property type="entry name" value="HAMP"/>
    <property type="match status" value="1"/>
</dbReference>
<organism evidence="3 4">
    <name type="scientific">Methanoliparum thermophilum</name>
    <dbReference type="NCBI Taxonomy" id="2491083"/>
    <lineage>
        <taxon>Archaea</taxon>
        <taxon>Methanobacteriati</taxon>
        <taxon>Methanobacteriota</taxon>
        <taxon>Candidatus Methanoliparia</taxon>
        <taxon>Candidatus Methanoliparales</taxon>
        <taxon>Candidatus Methanoliparaceae</taxon>
        <taxon>Candidatus Methanoliparum</taxon>
    </lineage>
</organism>
<keyword evidence="1" id="KW-0472">Membrane</keyword>
<evidence type="ECO:0000259" key="2">
    <source>
        <dbReference type="PROSITE" id="PS50885"/>
    </source>
</evidence>
<dbReference type="SUPFAM" id="SSF158472">
    <property type="entry name" value="HAMP domain-like"/>
    <property type="match status" value="1"/>
</dbReference>
<evidence type="ECO:0000313" key="3">
    <source>
        <dbReference type="EMBL" id="RZN64116.1"/>
    </source>
</evidence>
<name>A0A520KR75_METT2</name>
<dbReference type="GO" id="GO:0007165">
    <property type="term" value="P:signal transduction"/>
    <property type="evidence" value="ECO:0007669"/>
    <property type="project" value="InterPro"/>
</dbReference>
<dbReference type="AlphaFoldDB" id="A0A520KR75"/>
<reference evidence="3 4" key="1">
    <citation type="journal article" date="2019" name="Nat. Microbiol.">
        <title>Wide diversity of methane and short-chain alkane metabolisms in uncultured archaea.</title>
        <authorList>
            <person name="Borrel G."/>
            <person name="Adam P.S."/>
            <person name="McKay L.J."/>
            <person name="Chen L.X."/>
            <person name="Sierra-Garcia I.N."/>
            <person name="Sieber C.M."/>
            <person name="Letourneur Q."/>
            <person name="Ghozlane A."/>
            <person name="Andersen G.L."/>
            <person name="Li W.J."/>
            <person name="Hallam S.J."/>
            <person name="Muyzer G."/>
            <person name="de Oliveira V.M."/>
            <person name="Inskeep W.P."/>
            <person name="Banfield J.F."/>
            <person name="Gribaldo S."/>
        </authorList>
    </citation>
    <scope>NUCLEOTIDE SEQUENCE [LARGE SCALE GENOMIC DNA]</scope>
    <source>
        <strain evidence="3">NM1a</strain>
    </source>
</reference>
<keyword evidence="1" id="KW-1133">Transmembrane helix</keyword>
<comment type="caution">
    <text evidence="3">The sequence shown here is derived from an EMBL/GenBank/DDBJ whole genome shotgun (WGS) entry which is preliminary data.</text>
</comment>
<dbReference type="GO" id="GO:0016020">
    <property type="term" value="C:membrane"/>
    <property type="evidence" value="ECO:0007669"/>
    <property type="project" value="InterPro"/>
</dbReference>
<evidence type="ECO:0000256" key="1">
    <source>
        <dbReference type="SAM" id="Phobius"/>
    </source>
</evidence>
<dbReference type="InterPro" id="IPR003660">
    <property type="entry name" value="HAMP_dom"/>
</dbReference>
<feature type="transmembrane region" description="Helical" evidence="1">
    <location>
        <begin position="86"/>
        <end position="105"/>
    </location>
</feature>
<keyword evidence="1" id="KW-0812">Transmembrane</keyword>
<dbReference type="Proteomes" id="UP000317158">
    <property type="component" value="Unassembled WGS sequence"/>
</dbReference>
<dbReference type="Pfam" id="PF00672">
    <property type="entry name" value="HAMP"/>
    <property type="match status" value="1"/>
</dbReference>
<gene>
    <name evidence="3" type="ORF">EF806_05730</name>
</gene>
<dbReference type="EMBL" id="RXIF01000010">
    <property type="protein sequence ID" value="RZN64116.1"/>
    <property type="molecule type" value="Genomic_DNA"/>
</dbReference>
<dbReference type="Gene3D" id="6.10.340.10">
    <property type="match status" value="1"/>
</dbReference>
<sequence>MRGNEIGNRYLDLEGKNVFDTITDEKVIETVKHEINTRSGVYESTWIDPVAGEFYHEVTVYDFYEPRELIVGSAINLDEFTKPMKLIGGFTLITLAISVGIAFFIEHYLSVRIVKPVTEISDVAKKIDAGDLSSRIELEIDITKFDAVGKTFNRMIDTIQNNIEQLEEAISVFGSVLSSVASGDLKAEVDLNAVSSEY</sequence>